<evidence type="ECO:0000256" key="1">
    <source>
        <dbReference type="ARBA" id="ARBA00004613"/>
    </source>
</evidence>
<dbReference type="InterPro" id="IPR051666">
    <property type="entry name" value="SP_Capacitation_Regulator"/>
</dbReference>
<dbReference type="PANTHER" id="PTHR22918">
    <property type="entry name" value="SEMINAL PLASMA PROTEIN"/>
    <property type="match status" value="1"/>
</dbReference>
<evidence type="ECO:0000313" key="4">
    <source>
        <dbReference type="EMBL" id="CAG9856275.1"/>
    </source>
</evidence>
<gene>
    <name evidence="4" type="ORF">PHYEVI_LOCUS2701</name>
</gene>
<feature type="signal peptide" evidence="3">
    <location>
        <begin position="1"/>
        <end position="19"/>
    </location>
</feature>
<evidence type="ECO:0000256" key="2">
    <source>
        <dbReference type="ARBA" id="ARBA00022525"/>
    </source>
</evidence>
<dbReference type="GO" id="GO:0005576">
    <property type="term" value="C:extracellular region"/>
    <property type="evidence" value="ECO:0007669"/>
    <property type="project" value="UniProtKB-SubCell"/>
</dbReference>
<dbReference type="EMBL" id="OU900105">
    <property type="protein sequence ID" value="CAG9856275.1"/>
    <property type="molecule type" value="Genomic_DNA"/>
</dbReference>
<dbReference type="GO" id="GO:0009986">
    <property type="term" value="C:cell surface"/>
    <property type="evidence" value="ECO:0007669"/>
    <property type="project" value="TreeGrafter"/>
</dbReference>
<comment type="subcellular location">
    <subcellularLocation>
        <location evidence="1">Secreted</location>
    </subcellularLocation>
</comment>
<dbReference type="PANTHER" id="PTHR22918:SF6">
    <property type="entry name" value="EG:8D8.1 PROTEIN-RELATED"/>
    <property type="match status" value="1"/>
</dbReference>
<feature type="chain" id="PRO_5040271985" evidence="3">
    <location>
        <begin position="20"/>
        <end position="1888"/>
    </location>
</feature>
<keyword evidence="5" id="KW-1185">Reference proteome</keyword>
<keyword evidence="3" id="KW-0732">Signal</keyword>
<proteinExistence type="predicted"/>
<keyword evidence="2" id="KW-0964">Secreted</keyword>
<dbReference type="GO" id="GO:0008201">
    <property type="term" value="F:heparin binding"/>
    <property type="evidence" value="ECO:0007669"/>
    <property type="project" value="TreeGrafter"/>
</dbReference>
<reference evidence="4" key="1">
    <citation type="submission" date="2022-01" db="EMBL/GenBank/DDBJ databases">
        <authorList>
            <person name="King R."/>
        </authorList>
    </citation>
    <scope>NUCLEOTIDE SEQUENCE</scope>
</reference>
<dbReference type="Proteomes" id="UP001153712">
    <property type="component" value="Chromosome 12"/>
</dbReference>
<name>A0A9N9XLB3_PHYSR</name>
<organism evidence="4 5">
    <name type="scientific">Phyllotreta striolata</name>
    <name type="common">Striped flea beetle</name>
    <name type="synonym">Crioceris striolata</name>
    <dbReference type="NCBI Taxonomy" id="444603"/>
    <lineage>
        <taxon>Eukaryota</taxon>
        <taxon>Metazoa</taxon>
        <taxon>Ecdysozoa</taxon>
        <taxon>Arthropoda</taxon>
        <taxon>Hexapoda</taxon>
        <taxon>Insecta</taxon>
        <taxon>Pterygota</taxon>
        <taxon>Neoptera</taxon>
        <taxon>Endopterygota</taxon>
        <taxon>Coleoptera</taxon>
        <taxon>Polyphaga</taxon>
        <taxon>Cucujiformia</taxon>
        <taxon>Chrysomeloidea</taxon>
        <taxon>Chrysomelidae</taxon>
        <taxon>Galerucinae</taxon>
        <taxon>Alticini</taxon>
        <taxon>Phyllotreta</taxon>
    </lineage>
</organism>
<evidence type="ECO:0000313" key="5">
    <source>
        <dbReference type="Proteomes" id="UP001153712"/>
    </source>
</evidence>
<dbReference type="OrthoDB" id="6022258at2759"/>
<accession>A0A9N9XLB3</accession>
<protein>
    <submittedName>
        <fullName evidence="4">Uncharacterized protein</fullName>
    </submittedName>
</protein>
<sequence length="1888" mass="214990">MMEFLKICISICFLKFCTAENSPWSFFQSSIPDESREELVVNKITSEEILTFDLNITKWKSLTIGPTCYSVGITKTGLQILMSVLNENNTEFRIEKTFYETKYTPLDSIIFHNRNNGKSEVIIVVSATSPKEISWLRISPDHSVEEFWKWPVEHELANINFYKRYIFYTDTTKTGYLYEFNLKNNPPNRWFIQQIPFESTPTSSAFNRLGDQDFLSVPQKNSIVIYKHTGVKFRNYTTITTPGVTRVTNFDIGFKTFLAVNGINPGLYEFTENGLIYQNIAHSNLEGVELWLPIHLETIRDEVFLFVQRVLDHSTHESVEVDIITYHNGVFEEHEDIPCEFFGETTENLGCFNTKKGIIGSTSIVVDNKVGLLVPTTNNSFVLFAIHTFIKQKPHPREQDLLDLLEKKKTLQVLLDKTNDLYEEISALPVDSNVPKTAEIVMEPHNSTVYLERLEKLGEEIDKLHDKVEILNQETNRKFDTIIINGEAIFEGDVNVTDLKITTINGELCTELLNDIVHKENITKELKNKTFLEVEIENVQTQSVNGIDIVNIAFKDDPEIVLNGSITFKDAVVLKNLTTEMVNDVNIEYLGDLKQTRSRRSVDNANDTVVIPQNLTVQFINGENFTEFLQSLCMVNKICYIPGTVNIKEKIEAETVNTDYLNEIKYPEEYLLHNNDTSKRILGKKTFKNALQTEEIRTISTLNGINTKNLVTLTTDQKLDKLIFNKLQVTEELKVEGNILGDSIAKFLPKPTLEETNIIMCNVQFKNINVKGNIIVEHKFNNKDFKASLDNIIYDDEDQATISSIKDFPRGLTVHGPLHIKSNSINSHNLGEFVTKNTDQNLDVSLINGNVIIRNLIVNGSYNGQDIKTLDDSLVKLTGNQFVYSVLSFDDLEAENVVIDRTLNDISPDDFLYVNKTFDVDSLSFDEFIAENLTVKGSLQGNISGFDIKDINNRYLSRTKSQTIEPRFVINSTKIDQFKSINADTVKIIEEESYLKYVRDLLSSGNLTVENLHVEESLQINNINNKPAVNIMPDTVLGIARKNGNKLILEDLFLKDLHLTQLGAVNWNDYVQQIVYKNQTNSFLKFDKPKQFLNGITVKNLIETKKINNVSIFNVLTKQGDQTIRGPVEIVGNVVVENIEINDTINQVSVNDFNVGITEGAYHLKRDVVFKRLPHIKSLRIDGTVNNKNINDVLRELVYKNHTGIFTNDIIFTKPINIGGNLVITDYMNDVNFSDVNSNIVLLTQDAEIEGLVSFTKNVEISNNMEVDNLQCKHLSGYNTNDWYQKAIFINKGLLKGHYTMESMEINADLTTEFVNNFNMSRIVPLKTNQTIEHLHIAQMKFLQDIPVGNKVNGMVLPTEYQRTFMKTGDQLIESNTTFDSVLIRRDLNASLLNNKPTSRLVTTNTDQNLTAKYEFKSKITIDSDLSVNGSINNVNYTEWKRTTMKLNSNRTVQVSNNWTVTKNITFDDNVVGQGTISGLDLSLIGQQLREREDWKYQFEHGTIKDHNSLCATITSFYEKTKQQIYKFKYFEDLQQLPFNHTINNVFNFELNEIPYLLVNYDTCLSDMLVYSGSRFVLYSSNIPTGTLEQVVPVTNKKKMYLVTRRSESSLCGGTNGTNIWEFDGDTLKLNYVLGHQNLLHDSLVPGTFYALNKEGVVEYKIRSSREPLAYRKWAIPFEDETEFVPRGLKTGLAMRTGSNILFLHRFKPVANIDTDTNIETTVTGSYREVTNNYIPGKHGDVAVLKVGKNSAKKILLAVAQQEETVVKASFDVIKIYEDAFEGKLFDKISAYKPSSLLSIEFGQGETLLAFLENRKKLRFYEYKGIEGFLPRNAIKLANAQSLFQMDLIGNAGEDAVKTVGIVYNNKIRIIQAVMEGTTIQRDWNCNL</sequence>
<evidence type="ECO:0000256" key="3">
    <source>
        <dbReference type="SAM" id="SignalP"/>
    </source>
</evidence>